<dbReference type="InterPro" id="IPR000073">
    <property type="entry name" value="AB_hydrolase_1"/>
</dbReference>
<dbReference type="GO" id="GO:0016787">
    <property type="term" value="F:hydrolase activity"/>
    <property type="evidence" value="ECO:0007669"/>
    <property type="project" value="UniProtKB-KW"/>
</dbReference>
<feature type="domain" description="AB hydrolase-1" evidence="2">
    <location>
        <begin position="26"/>
        <end position="254"/>
    </location>
</feature>
<keyword evidence="4" id="KW-1185">Reference proteome</keyword>
<organism evidence="3 4">
    <name type="scientific">Candidatus Arsenophonus lipoptenae</name>
    <dbReference type="NCBI Taxonomy" id="634113"/>
    <lineage>
        <taxon>Bacteria</taxon>
        <taxon>Pseudomonadati</taxon>
        <taxon>Pseudomonadota</taxon>
        <taxon>Gammaproteobacteria</taxon>
        <taxon>Enterobacterales</taxon>
        <taxon>Morganellaceae</taxon>
        <taxon>Arsenophonus</taxon>
    </lineage>
</organism>
<dbReference type="PATRIC" id="fig|634113.3.peg.441"/>
<name>A0A0X9W3D2_9GAMM</name>
<evidence type="ECO:0000256" key="1">
    <source>
        <dbReference type="ARBA" id="ARBA00022801"/>
    </source>
</evidence>
<dbReference type="EC" id="3.1.-.-" evidence="3"/>
<dbReference type="InterPro" id="IPR029058">
    <property type="entry name" value="AB_hydrolase_fold"/>
</dbReference>
<dbReference type="EMBL" id="CP013920">
    <property type="protein sequence ID" value="AMA65029.1"/>
    <property type="molecule type" value="Genomic_DNA"/>
</dbReference>
<dbReference type="RefSeq" id="WP_066283655.1">
    <property type="nucleotide sequence ID" value="NZ_CP013920.1"/>
</dbReference>
<dbReference type="STRING" id="634113.AUT07_00459"/>
<dbReference type="PANTHER" id="PTHR46118">
    <property type="entry name" value="PROTEIN ABHD11"/>
    <property type="match status" value="1"/>
</dbReference>
<evidence type="ECO:0000313" key="3">
    <source>
        <dbReference type="EMBL" id="AMA65029.1"/>
    </source>
</evidence>
<evidence type="ECO:0000259" key="2">
    <source>
        <dbReference type="Pfam" id="PF12697"/>
    </source>
</evidence>
<dbReference type="Gene3D" id="3.40.50.1820">
    <property type="entry name" value="alpha/beta hydrolase"/>
    <property type="match status" value="1"/>
</dbReference>
<protein>
    <submittedName>
        <fullName evidence="3">Esterase YbfF</fullName>
        <ecNumber evidence="3">3.1.-.-</ecNumber>
    </submittedName>
</protein>
<dbReference type="PRINTS" id="PR00111">
    <property type="entry name" value="ABHYDROLASE"/>
</dbReference>
<gene>
    <name evidence="3" type="primary">ybfF</name>
    <name evidence="3" type="ORF">AUT07_00459</name>
</gene>
<keyword evidence="1 3" id="KW-0378">Hydrolase</keyword>
<dbReference type="OrthoDB" id="9808398at2"/>
<accession>A0A0X9W3D2</accession>
<dbReference type="AlphaFoldDB" id="A0A0X9W3D2"/>
<dbReference type="Pfam" id="PF12697">
    <property type="entry name" value="Abhydrolase_6"/>
    <property type="match status" value="1"/>
</dbReference>
<dbReference type="PANTHER" id="PTHR46118:SF4">
    <property type="entry name" value="PROTEIN ABHD11"/>
    <property type="match status" value="1"/>
</dbReference>
<sequence length="263" mass="30132">MTNLLNNHLLYYNILQPKNPISSTSIVLLHGLFGDHQNLGLLGRYLQNYFKVIAVDIRNHGQSPQTETMCYSEIAIDVIELLSYLNQKNVILIGHSMGGKVAMTMASLMPNFIEKIIIIDIAPVSYHINVHKHIFFALEQVVQSGVTSRKEAAIIMRNLIIKENKIQFLLKSFNKGKWKFNLPVLKKNYHQLMNWKVISPCRLPALFISGSFSNYIAESYYENIINQFPEATIHIVLGCGHWVHIENSEAVIRAIYKFLNIHI</sequence>
<proteinExistence type="predicted"/>
<dbReference type="KEGG" id="asy:AUT07_00459"/>
<dbReference type="Proteomes" id="UP000069926">
    <property type="component" value="Chromosome"/>
</dbReference>
<evidence type="ECO:0000313" key="4">
    <source>
        <dbReference type="Proteomes" id="UP000069926"/>
    </source>
</evidence>
<reference evidence="3 4" key="1">
    <citation type="submission" date="2016-01" db="EMBL/GenBank/DDBJ databases">
        <title>Genome sequence of Ca. Arsenophonus lipopteni, the exclusive symbiont of a blood sucking fly Lipoptena cervi (Diptera: Hippoboscidae).</title>
        <authorList>
            <person name="Novakova E."/>
            <person name="Hypsa V."/>
            <person name="Nguyen P."/>
            <person name="Husnik F."/>
            <person name="Darby A.C."/>
        </authorList>
    </citation>
    <scope>NUCLEOTIDE SEQUENCE [LARGE SCALE GENOMIC DNA]</scope>
    <source>
        <strain evidence="3 4">CB</strain>
    </source>
</reference>
<dbReference type="SUPFAM" id="SSF53474">
    <property type="entry name" value="alpha/beta-Hydrolases"/>
    <property type="match status" value="1"/>
</dbReference>